<evidence type="ECO:0000313" key="4">
    <source>
        <dbReference type="Proteomes" id="UP001530315"/>
    </source>
</evidence>
<comment type="caution">
    <text evidence="3">The sequence shown here is derived from an EMBL/GenBank/DDBJ whole genome shotgun (WGS) entry which is preliminary data.</text>
</comment>
<feature type="compositionally biased region" description="Low complexity" evidence="1">
    <location>
        <begin position="319"/>
        <end position="339"/>
    </location>
</feature>
<dbReference type="PANTHER" id="PTHR43268">
    <property type="entry name" value="THIOSULFATE SULFURTRANSFERASE/RHODANESE-LIKE DOMAIN-CONTAINING PROTEIN 2"/>
    <property type="match status" value="1"/>
</dbReference>
<feature type="compositionally biased region" description="Basic and acidic residues" evidence="1">
    <location>
        <begin position="230"/>
        <end position="245"/>
    </location>
</feature>
<feature type="region of interest" description="Disordered" evidence="1">
    <location>
        <begin position="307"/>
        <end position="422"/>
    </location>
</feature>
<feature type="domain" description="Rhodanese" evidence="2">
    <location>
        <begin position="157"/>
        <end position="305"/>
    </location>
</feature>
<organism evidence="3 4">
    <name type="scientific">Stephanodiscus triporus</name>
    <dbReference type="NCBI Taxonomy" id="2934178"/>
    <lineage>
        <taxon>Eukaryota</taxon>
        <taxon>Sar</taxon>
        <taxon>Stramenopiles</taxon>
        <taxon>Ochrophyta</taxon>
        <taxon>Bacillariophyta</taxon>
        <taxon>Coscinodiscophyceae</taxon>
        <taxon>Thalassiosirophycidae</taxon>
        <taxon>Stephanodiscales</taxon>
        <taxon>Stephanodiscaceae</taxon>
        <taxon>Stephanodiscus</taxon>
    </lineage>
</organism>
<feature type="compositionally biased region" description="Basic and acidic residues" evidence="1">
    <location>
        <begin position="342"/>
        <end position="354"/>
    </location>
</feature>
<evidence type="ECO:0000256" key="1">
    <source>
        <dbReference type="SAM" id="MobiDB-lite"/>
    </source>
</evidence>
<dbReference type="AlphaFoldDB" id="A0ABD3PRA5"/>
<dbReference type="Gene3D" id="3.40.250.10">
    <property type="entry name" value="Rhodanese-like domain"/>
    <property type="match status" value="1"/>
</dbReference>
<reference evidence="3 4" key="1">
    <citation type="submission" date="2024-10" db="EMBL/GenBank/DDBJ databases">
        <title>Updated reference genomes for cyclostephanoid diatoms.</title>
        <authorList>
            <person name="Roberts W.R."/>
            <person name="Alverson A.J."/>
        </authorList>
    </citation>
    <scope>NUCLEOTIDE SEQUENCE [LARGE SCALE GENOMIC DNA]</scope>
    <source>
        <strain evidence="3 4">AJA276-08</strain>
    </source>
</reference>
<feature type="compositionally biased region" description="Pro residues" evidence="1">
    <location>
        <begin position="407"/>
        <end position="422"/>
    </location>
</feature>
<feature type="compositionally biased region" description="Polar residues" evidence="1">
    <location>
        <begin position="388"/>
        <end position="400"/>
    </location>
</feature>
<keyword evidence="4" id="KW-1185">Reference proteome</keyword>
<dbReference type="InterPro" id="IPR036873">
    <property type="entry name" value="Rhodanese-like_dom_sf"/>
</dbReference>
<name>A0ABD3PRA5_9STRA</name>
<feature type="compositionally biased region" description="Basic and acidic residues" evidence="1">
    <location>
        <begin position="363"/>
        <end position="372"/>
    </location>
</feature>
<dbReference type="SMART" id="SM00450">
    <property type="entry name" value="RHOD"/>
    <property type="match status" value="1"/>
</dbReference>
<feature type="compositionally biased region" description="Low complexity" evidence="1">
    <location>
        <begin position="214"/>
        <end position="226"/>
    </location>
</feature>
<dbReference type="Gene3D" id="3.30.70.100">
    <property type="match status" value="1"/>
</dbReference>
<evidence type="ECO:0000259" key="2">
    <source>
        <dbReference type="PROSITE" id="PS50206"/>
    </source>
</evidence>
<dbReference type="Pfam" id="PF17773">
    <property type="entry name" value="UPF0176_N"/>
    <property type="match status" value="1"/>
</dbReference>
<evidence type="ECO:0000313" key="3">
    <source>
        <dbReference type="EMBL" id="KAL3789726.1"/>
    </source>
</evidence>
<dbReference type="InterPro" id="IPR020936">
    <property type="entry name" value="TrhO"/>
</dbReference>
<dbReference type="InterPro" id="IPR001763">
    <property type="entry name" value="Rhodanese-like_dom"/>
</dbReference>
<dbReference type="SUPFAM" id="SSF52821">
    <property type="entry name" value="Rhodanese/Cell cycle control phosphatase"/>
    <property type="match status" value="1"/>
</dbReference>
<sequence length="422" mass="45470">ARALSLSSSSSSTPPPSLVRLRSELLAELREHDVSGTILIAPEGVNGTVCYPFPSPRSSSRRDRNRDVDEGELDEGWDDDDDPVSRYLTTHPLLGGPDMMTRASVRDVDDGHAFRRLKVRIKNEIVTLGPRWRTVADPTSARGTYVSPEMWDEVATNDPDVLVIDVRNGYEVDVGTFVGAYDPKTNEFGEFPDRLERLAGEYDWGLADSAGRETTTTTTTTTSTTTGEANEDRGEGKEKNHDARVGKGKRRPPPKAIAMFCTGGIRCEKATSYAMRSGLFPKDMPIYHLKGGILAYLDRVNVAVDAGRSTSSGGGGEDGTTTVTTNATTTTTTTTGTSTFRGEPDVPEVSRLDDEGIAGAIRGEGKAGENMREGGQGPFSGSGLRLGSQKSKNNVKSTSRIDVPSEFSPPLPLVAPFPRRPL</sequence>
<feature type="region of interest" description="Disordered" evidence="1">
    <location>
        <begin position="206"/>
        <end position="255"/>
    </location>
</feature>
<dbReference type="Proteomes" id="UP001530315">
    <property type="component" value="Unassembled WGS sequence"/>
</dbReference>
<protein>
    <recommendedName>
        <fullName evidence="2">Rhodanese domain-containing protein</fullName>
    </recommendedName>
</protein>
<dbReference type="EMBL" id="JALLAZ020000669">
    <property type="protein sequence ID" value="KAL3789726.1"/>
    <property type="molecule type" value="Genomic_DNA"/>
</dbReference>
<feature type="non-terminal residue" evidence="3">
    <location>
        <position position="1"/>
    </location>
</feature>
<feature type="region of interest" description="Disordered" evidence="1">
    <location>
        <begin position="49"/>
        <end position="84"/>
    </location>
</feature>
<dbReference type="PROSITE" id="PS50206">
    <property type="entry name" value="RHODANESE_3"/>
    <property type="match status" value="1"/>
</dbReference>
<feature type="compositionally biased region" description="Acidic residues" evidence="1">
    <location>
        <begin position="69"/>
        <end position="82"/>
    </location>
</feature>
<dbReference type="InterPro" id="IPR040503">
    <property type="entry name" value="TRHO_N"/>
</dbReference>
<gene>
    <name evidence="3" type="ORF">ACHAW5_009987</name>
</gene>
<proteinExistence type="predicted"/>
<dbReference type="PANTHER" id="PTHR43268:SF3">
    <property type="entry name" value="RHODANESE-LIKE DOMAIN-CONTAINING PROTEIN 7-RELATED"/>
    <property type="match status" value="1"/>
</dbReference>
<accession>A0ABD3PRA5</accession>